<feature type="region of interest" description="Disordered" evidence="1">
    <location>
        <begin position="22"/>
        <end position="50"/>
    </location>
</feature>
<feature type="compositionally biased region" description="Acidic residues" evidence="1">
    <location>
        <begin position="328"/>
        <end position="339"/>
    </location>
</feature>
<reference evidence="3" key="2">
    <citation type="submission" date="2025-08" db="UniProtKB">
        <authorList>
            <consortium name="RefSeq"/>
        </authorList>
    </citation>
    <scope>IDENTIFICATION</scope>
    <source>
        <strain evidence="3">MV-25-SWS-2005</strain>
        <tissue evidence="3">Whole body</tissue>
    </source>
</reference>
<evidence type="ECO:0000313" key="2">
    <source>
        <dbReference type="Proteomes" id="UP000001819"/>
    </source>
</evidence>
<feature type="compositionally biased region" description="Acidic residues" evidence="1">
    <location>
        <begin position="466"/>
        <end position="475"/>
    </location>
</feature>
<name>A0A6I8V5Z0_DROPS</name>
<feature type="region of interest" description="Disordered" evidence="1">
    <location>
        <begin position="291"/>
        <end position="339"/>
    </location>
</feature>
<organism evidence="2 3">
    <name type="scientific">Drosophila pseudoobscura pseudoobscura</name>
    <name type="common">Fruit fly</name>
    <dbReference type="NCBI Taxonomy" id="46245"/>
    <lineage>
        <taxon>Eukaryota</taxon>
        <taxon>Metazoa</taxon>
        <taxon>Ecdysozoa</taxon>
        <taxon>Arthropoda</taxon>
        <taxon>Hexapoda</taxon>
        <taxon>Insecta</taxon>
        <taxon>Pterygota</taxon>
        <taxon>Neoptera</taxon>
        <taxon>Endopterygota</taxon>
        <taxon>Diptera</taxon>
        <taxon>Brachycera</taxon>
        <taxon>Muscomorpha</taxon>
        <taxon>Ephydroidea</taxon>
        <taxon>Drosophilidae</taxon>
        <taxon>Drosophila</taxon>
        <taxon>Sophophora</taxon>
    </lineage>
</organism>
<gene>
    <name evidence="3" type="primary">laf</name>
</gene>
<keyword evidence="2" id="KW-1185">Reference proteome</keyword>
<feature type="compositionally biased region" description="Polar residues" evidence="1">
    <location>
        <begin position="379"/>
        <end position="396"/>
    </location>
</feature>
<proteinExistence type="predicted"/>
<evidence type="ECO:0000256" key="1">
    <source>
        <dbReference type="SAM" id="MobiDB-lite"/>
    </source>
</evidence>
<evidence type="ECO:0000313" key="3">
    <source>
        <dbReference type="RefSeq" id="XP_003736750.3"/>
    </source>
</evidence>
<feature type="region of interest" description="Disordered" evidence="1">
    <location>
        <begin position="152"/>
        <end position="198"/>
    </location>
</feature>
<feature type="region of interest" description="Disordered" evidence="1">
    <location>
        <begin position="376"/>
        <end position="415"/>
    </location>
</feature>
<feature type="region of interest" description="Disordered" evidence="1">
    <location>
        <begin position="456"/>
        <end position="493"/>
    </location>
</feature>
<feature type="compositionally biased region" description="Polar residues" evidence="1">
    <location>
        <begin position="156"/>
        <end position="168"/>
    </location>
</feature>
<protein>
    <submittedName>
        <fullName evidence="3">Uncharacterized protein laf</fullName>
    </submittedName>
</protein>
<feature type="compositionally biased region" description="Polar residues" evidence="1">
    <location>
        <begin position="179"/>
        <end position="198"/>
    </location>
</feature>
<sequence>MPRSGKEGNGYRHSNLRLKEIFTHNEDDRLHTETTRAKEGKDDEYSKEDNIHYIQKMDSNKGYTEEVEEYSIKDHYTKKKNSDNTKFTKEKTSIDPKIVMACWEKADEYVNQIIKAQDAAIDHNTNASDRELKEKASKRNFYHKAEAQIRPDICYSSEQPSEQANDYSDSILKEEIDSSSDQDTTACPSDQSTDNSLSYSQVFSEIYEESITRQQRADKLCRAYNLSKSPHYAEYRSYRTDEESEPSTFRSLSSECFSDVAHNPEEADDQATDVLNYDSIKAKVVTSLETFYNPEHEEQQAGPEEETTATNSTVDSECSSVSGNTSQDSDDQSSGELDYDALIQEQLRIINEYENKDALDSVRSSFRRSITSDVVEFDSGQSGESEAQSHCSSNGELSPRLSPRQLASSSNSTRSLKELNAKPSLLYSFRSLKDRCEYSSRGIPRIKSQEFTNINENISPQRDQLTDQEEIEEAESSDREMTDRTYSDSSTTSTISLASVRRDYLCGSTGHHHYHHHRRQRRLESVPKTYRDRGSSPINIKTARFRPMSETVDSQNEKSTDRFSTKSIASIAIQYPSDDEQKVPKTSRSGLGVSLYNADEALIELADFNCPLVMGESSDYLELSISDDEDHITSKLLAAALTSRSKSRSTSARSTPKDDQESIISCKPTVAFKRRSEPKEDHRGKNRIYRIAEGILSASLQRYQHITVEYEMASGDEDDDPLHFDISCGIQTLEFNKKFQHQLHSLKEIFQ</sequence>
<dbReference type="InParanoid" id="A0A6I8V5Z0"/>
<feature type="compositionally biased region" description="Basic and acidic residues" evidence="1">
    <location>
        <begin position="476"/>
        <end position="486"/>
    </location>
</feature>
<feature type="compositionally biased region" description="Polar residues" evidence="1">
    <location>
        <begin position="310"/>
        <end position="327"/>
    </location>
</feature>
<feature type="compositionally biased region" description="Polar residues" evidence="1">
    <location>
        <begin position="405"/>
        <end position="414"/>
    </location>
</feature>
<reference evidence="2" key="1">
    <citation type="submission" date="2024-06" db="UniProtKB">
        <authorList>
            <consortium name="RefSeq"/>
        </authorList>
    </citation>
    <scope>NUCLEOTIDE SEQUENCE [LARGE SCALE GENOMIC DNA]</scope>
    <source>
        <strain evidence="2">MV2-25</strain>
    </source>
</reference>
<dbReference type="Proteomes" id="UP000001819">
    <property type="component" value="Chromosome 2"/>
</dbReference>
<dbReference type="RefSeq" id="XP_003736750.3">
    <property type="nucleotide sequence ID" value="XM_003736702.3"/>
</dbReference>
<dbReference type="AlphaFoldDB" id="A0A6I8V5Z0"/>
<accession>A0A6I8V5Z0</accession>
<dbReference type="KEGG" id="dpo:6897641"/>